<accession>R7Q0U7</accession>
<dbReference type="AlphaFoldDB" id="R7Q0U7"/>
<dbReference type="InterPro" id="IPR013087">
    <property type="entry name" value="Znf_C2H2_type"/>
</dbReference>
<organism evidence="14 15">
    <name type="scientific">Chondrus crispus</name>
    <name type="common">Carrageen Irish moss</name>
    <name type="synonym">Polymorpha crispa</name>
    <dbReference type="NCBI Taxonomy" id="2769"/>
    <lineage>
        <taxon>Eukaryota</taxon>
        <taxon>Rhodophyta</taxon>
        <taxon>Florideophyceae</taxon>
        <taxon>Rhodymeniophycidae</taxon>
        <taxon>Gigartinales</taxon>
        <taxon>Gigartinaceae</taxon>
        <taxon>Chondrus</taxon>
    </lineage>
</organism>
<keyword evidence="5 11" id="KW-0863">Zinc-finger</keyword>
<feature type="domain" description="C2H2-type" evidence="13">
    <location>
        <begin position="107"/>
        <end position="137"/>
    </location>
</feature>
<dbReference type="GO" id="GO:0005654">
    <property type="term" value="C:nucleoplasm"/>
    <property type="evidence" value="ECO:0007669"/>
    <property type="project" value="TreeGrafter"/>
</dbReference>
<keyword evidence="15" id="KW-1185">Reference proteome</keyword>
<dbReference type="Pfam" id="PF00096">
    <property type="entry name" value="zf-C2H2"/>
    <property type="match status" value="6"/>
</dbReference>
<feature type="compositionally biased region" description="Basic and acidic residues" evidence="12">
    <location>
        <begin position="490"/>
        <end position="502"/>
    </location>
</feature>
<evidence type="ECO:0000313" key="15">
    <source>
        <dbReference type="Proteomes" id="UP000012073"/>
    </source>
</evidence>
<keyword evidence="3" id="KW-0479">Metal-binding</keyword>
<dbReference type="GeneID" id="17319651"/>
<feature type="region of interest" description="Disordered" evidence="12">
    <location>
        <begin position="417"/>
        <end position="460"/>
    </location>
</feature>
<keyword evidence="7" id="KW-0805">Transcription regulation</keyword>
<dbReference type="EMBL" id="HG001461">
    <property type="protein sequence ID" value="CDF32272.1"/>
    <property type="molecule type" value="Genomic_DNA"/>
</dbReference>
<evidence type="ECO:0000256" key="10">
    <source>
        <dbReference type="ARBA" id="ARBA00023242"/>
    </source>
</evidence>
<keyword evidence="6" id="KW-0862">Zinc</keyword>
<keyword evidence="9" id="KW-0804">Transcription</keyword>
<gene>
    <name evidence="14" type="ORF">CHC_T00008039001</name>
</gene>
<dbReference type="GO" id="GO:0000978">
    <property type="term" value="F:RNA polymerase II cis-regulatory region sequence-specific DNA binding"/>
    <property type="evidence" value="ECO:0007669"/>
    <property type="project" value="TreeGrafter"/>
</dbReference>
<evidence type="ECO:0000256" key="4">
    <source>
        <dbReference type="ARBA" id="ARBA00022737"/>
    </source>
</evidence>
<protein>
    <recommendedName>
        <fullName evidence="13">C2H2-type domain-containing protein</fullName>
    </recommendedName>
</protein>
<reference evidence="15" key="1">
    <citation type="journal article" date="2013" name="Proc. Natl. Acad. Sci. U.S.A.">
        <title>Genome structure and metabolic features in the red seaweed Chondrus crispus shed light on evolution of the Archaeplastida.</title>
        <authorList>
            <person name="Collen J."/>
            <person name="Porcel B."/>
            <person name="Carre W."/>
            <person name="Ball S.G."/>
            <person name="Chaparro C."/>
            <person name="Tonon T."/>
            <person name="Barbeyron T."/>
            <person name="Michel G."/>
            <person name="Noel B."/>
            <person name="Valentin K."/>
            <person name="Elias M."/>
            <person name="Artiguenave F."/>
            <person name="Arun A."/>
            <person name="Aury J.M."/>
            <person name="Barbosa-Neto J.F."/>
            <person name="Bothwell J.H."/>
            <person name="Bouget F.Y."/>
            <person name="Brillet L."/>
            <person name="Cabello-Hurtado F."/>
            <person name="Capella-Gutierrez S."/>
            <person name="Charrier B."/>
            <person name="Cladiere L."/>
            <person name="Cock J.M."/>
            <person name="Coelho S.M."/>
            <person name="Colleoni C."/>
            <person name="Czjzek M."/>
            <person name="Da Silva C."/>
            <person name="Delage L."/>
            <person name="Denoeud F."/>
            <person name="Deschamps P."/>
            <person name="Dittami S.M."/>
            <person name="Gabaldon T."/>
            <person name="Gachon C.M."/>
            <person name="Groisillier A."/>
            <person name="Herve C."/>
            <person name="Jabbari K."/>
            <person name="Katinka M."/>
            <person name="Kloareg B."/>
            <person name="Kowalczyk N."/>
            <person name="Labadie K."/>
            <person name="Leblanc C."/>
            <person name="Lopez P.J."/>
            <person name="McLachlan D.H."/>
            <person name="Meslet-Cladiere L."/>
            <person name="Moustafa A."/>
            <person name="Nehr Z."/>
            <person name="Nyvall Collen P."/>
            <person name="Panaud O."/>
            <person name="Partensky F."/>
            <person name="Poulain J."/>
            <person name="Rensing S.A."/>
            <person name="Rousvoal S."/>
            <person name="Samson G."/>
            <person name="Symeonidi A."/>
            <person name="Weissenbach J."/>
            <person name="Zambounis A."/>
            <person name="Wincker P."/>
            <person name="Boyen C."/>
        </authorList>
    </citation>
    <scope>NUCLEOTIDE SEQUENCE [LARGE SCALE GENOMIC DNA]</scope>
    <source>
        <strain evidence="15">cv. Stackhouse</strain>
    </source>
</reference>
<dbReference type="PROSITE" id="PS00028">
    <property type="entry name" value="ZINC_FINGER_C2H2_1"/>
    <property type="match status" value="8"/>
</dbReference>
<dbReference type="SUPFAM" id="SSF57667">
    <property type="entry name" value="beta-beta-alpha zinc fingers"/>
    <property type="match status" value="5"/>
</dbReference>
<dbReference type="Gramene" id="CDF32272">
    <property type="protein sequence ID" value="CDF32272"/>
    <property type="gene ID" value="CHC_T00008039001"/>
</dbReference>
<dbReference type="KEGG" id="ccp:CHC_T00008039001"/>
<dbReference type="FunFam" id="3.30.160.60:FF:000340">
    <property type="entry name" value="zinc finger protein 473 isoform X1"/>
    <property type="match status" value="1"/>
</dbReference>
<feature type="domain" description="C2H2-type" evidence="13">
    <location>
        <begin position="197"/>
        <end position="222"/>
    </location>
</feature>
<dbReference type="STRING" id="2769.R7Q0U7"/>
<dbReference type="Gene3D" id="3.30.160.60">
    <property type="entry name" value="Classic Zinc Finger"/>
    <property type="match status" value="7"/>
</dbReference>
<evidence type="ECO:0000256" key="5">
    <source>
        <dbReference type="ARBA" id="ARBA00022771"/>
    </source>
</evidence>
<name>R7Q0U7_CHOCR</name>
<feature type="region of interest" description="Disordered" evidence="12">
    <location>
        <begin position="349"/>
        <end position="401"/>
    </location>
</feature>
<dbReference type="GO" id="GO:0008270">
    <property type="term" value="F:zinc ion binding"/>
    <property type="evidence" value="ECO:0007669"/>
    <property type="project" value="UniProtKB-KW"/>
</dbReference>
<feature type="domain" description="C2H2-type" evidence="13">
    <location>
        <begin position="139"/>
        <end position="168"/>
    </location>
</feature>
<feature type="domain" description="C2H2-type" evidence="13">
    <location>
        <begin position="323"/>
        <end position="351"/>
    </location>
</feature>
<feature type="domain" description="C2H2-type" evidence="13">
    <location>
        <begin position="169"/>
        <end position="196"/>
    </location>
</feature>
<feature type="domain" description="C2H2-type" evidence="13">
    <location>
        <begin position="260"/>
        <end position="287"/>
    </location>
</feature>
<dbReference type="FunFam" id="3.30.160.60:FF:001102">
    <property type="entry name" value="Transcription factor IIIA"/>
    <property type="match status" value="1"/>
</dbReference>
<proteinExistence type="inferred from homology"/>
<dbReference type="GO" id="GO:0001227">
    <property type="term" value="F:DNA-binding transcription repressor activity, RNA polymerase II-specific"/>
    <property type="evidence" value="ECO:0007669"/>
    <property type="project" value="TreeGrafter"/>
</dbReference>
<evidence type="ECO:0000259" key="13">
    <source>
        <dbReference type="PROSITE" id="PS50157"/>
    </source>
</evidence>
<dbReference type="FunFam" id="3.30.160.60:FF:000178">
    <property type="entry name" value="Zinc finger protein 14 homolog"/>
    <property type="match status" value="1"/>
</dbReference>
<evidence type="ECO:0000256" key="8">
    <source>
        <dbReference type="ARBA" id="ARBA00023125"/>
    </source>
</evidence>
<keyword evidence="8" id="KW-0238">DNA-binding</keyword>
<comment type="subcellular location">
    <subcellularLocation>
        <location evidence="1">Nucleus</location>
    </subcellularLocation>
</comment>
<dbReference type="PANTHER" id="PTHR24399">
    <property type="entry name" value="ZINC FINGER AND BTB DOMAIN-CONTAINING"/>
    <property type="match status" value="1"/>
</dbReference>
<dbReference type="RefSeq" id="XP_005711937.1">
    <property type="nucleotide sequence ID" value="XM_005711880.1"/>
</dbReference>
<dbReference type="OrthoDB" id="5730at2759"/>
<feature type="compositionally biased region" description="Polar residues" evidence="12">
    <location>
        <begin position="474"/>
        <end position="489"/>
    </location>
</feature>
<evidence type="ECO:0000256" key="2">
    <source>
        <dbReference type="ARBA" id="ARBA00006991"/>
    </source>
</evidence>
<dbReference type="Proteomes" id="UP000012073">
    <property type="component" value="Unassembled WGS sequence"/>
</dbReference>
<evidence type="ECO:0000256" key="7">
    <source>
        <dbReference type="ARBA" id="ARBA00023015"/>
    </source>
</evidence>
<comment type="similarity">
    <text evidence="2">Belongs to the krueppel C2H2-type zinc-finger protein family.</text>
</comment>
<dbReference type="PhylomeDB" id="R7Q0U7"/>
<dbReference type="SMART" id="SM00355">
    <property type="entry name" value="ZnF_C2H2"/>
    <property type="match status" value="9"/>
</dbReference>
<dbReference type="PANTHER" id="PTHR24399:SF23">
    <property type="entry name" value="C2H2-TYPE DOMAIN-CONTAINING PROTEIN"/>
    <property type="match status" value="1"/>
</dbReference>
<evidence type="ECO:0000313" key="14">
    <source>
        <dbReference type="EMBL" id="CDF32272.1"/>
    </source>
</evidence>
<sequence length="554" mass="62220">MVPQLPFHLSGILLAVIGACSYRAGTVFALCVRERFGLNLCITHFGCLGRASTSSSAVSQRMSVDKAEIDMGRRRDVEHKCDVCGRGFSMSGHLTRHKAVHTGDRPYMCSAEGCDKSYARKDNLHRHELSAHSRNQWEYECDVSACCKKFPTANKLKRHRDLHDRPTPYECDDCGQSFRKKRQLATHRSLHTGKLPYPCTEDGCERVFATPSKLRKHLLWHSWGDDRYVCLEGNCAGKESFDKFSQLQKHMKAVHPPSPKECEECGRRFRTSSGLKKHMQTHESVAADRKRFECEFASCIAAFTSRSNLRSHIRSKHTQPNAFGCPICGQSFSYLVVLQRHMRSIHNVNPAASRRRGAADTRSDACRSTSRSHTAQRRIEHGADQSAQHVEEENLNSETADESACSKFEILAGGATVEPADGSVGASEKALNRRKRGADKRTPTGQRCPKRLRYIPDPSRPMLCAGPLQLDQVSTASMRPTLGDNSTYSNDEREMPSKEKAPSQKRSFKPTRPEGKVTSISRHSEECEGVDDLSFFNRKDSNERPRKEGLVCCN</sequence>
<keyword evidence="4" id="KW-0677">Repeat</keyword>
<feature type="region of interest" description="Disordered" evidence="12">
    <location>
        <begin position="474"/>
        <end position="525"/>
    </location>
</feature>
<evidence type="ECO:0000256" key="6">
    <source>
        <dbReference type="ARBA" id="ARBA00022833"/>
    </source>
</evidence>
<dbReference type="FunFam" id="3.30.160.60:FF:000322">
    <property type="entry name" value="GDNF-inducible zinc finger protein 1"/>
    <property type="match status" value="1"/>
</dbReference>
<dbReference type="InterPro" id="IPR036236">
    <property type="entry name" value="Znf_C2H2_sf"/>
</dbReference>
<evidence type="ECO:0000256" key="1">
    <source>
        <dbReference type="ARBA" id="ARBA00004123"/>
    </source>
</evidence>
<evidence type="ECO:0000256" key="11">
    <source>
        <dbReference type="PROSITE-ProRule" id="PRU00042"/>
    </source>
</evidence>
<keyword evidence="10" id="KW-0539">Nucleus</keyword>
<feature type="domain" description="C2H2-type" evidence="13">
    <location>
        <begin position="79"/>
        <end position="106"/>
    </location>
</feature>
<dbReference type="PROSITE" id="PS50157">
    <property type="entry name" value="ZINC_FINGER_C2H2_2"/>
    <property type="match status" value="8"/>
</dbReference>
<evidence type="ECO:0000256" key="9">
    <source>
        <dbReference type="ARBA" id="ARBA00023163"/>
    </source>
</evidence>
<evidence type="ECO:0000256" key="12">
    <source>
        <dbReference type="SAM" id="MobiDB-lite"/>
    </source>
</evidence>
<feature type="domain" description="C2H2-type" evidence="13">
    <location>
        <begin position="292"/>
        <end position="322"/>
    </location>
</feature>
<evidence type="ECO:0000256" key="3">
    <source>
        <dbReference type="ARBA" id="ARBA00022723"/>
    </source>
</evidence>